<dbReference type="Pfam" id="PF00480">
    <property type="entry name" value="ROK"/>
    <property type="match status" value="1"/>
</dbReference>
<keyword evidence="2" id="KW-0418">Kinase</keyword>
<sequence length="302" mass="32817">MNKLVIDVGGTFIKYAIMDMEANILSKGSVPTPMDSREHFLNVLADLFEEALPDVDGIAISLPGNIDSSTGYVYTPGSLWYNANTNVAQDLRALIFDRTGKDVPVAIENDGKSAALAELWKGNLAGCDSGVVMILGTGIGGGIILDGKIVKGKNFFAGELSFLMKDVSKKGFDECLAHACSTSALTKKCAVAKKIEESEVDGFKVFEWLEQEDPAIHEVFNEVVDAIAGTIYNMTCILNPERVLIGGGISKQPRLIEAIKEKTNTYYDSVPVPMPRTEVNVCKHFNDSNLIGALYNYSLLYE</sequence>
<dbReference type="InterPro" id="IPR000600">
    <property type="entry name" value="ROK"/>
</dbReference>
<accession>A0A1U7NNY5</accession>
<dbReference type="GO" id="GO:0016301">
    <property type="term" value="F:kinase activity"/>
    <property type="evidence" value="ECO:0007669"/>
    <property type="project" value="UniProtKB-KW"/>
</dbReference>
<protein>
    <submittedName>
        <fullName evidence="2">Sugar kinase</fullName>
    </submittedName>
</protein>
<gene>
    <name evidence="2" type="ORF">BO225_03795</name>
</gene>
<dbReference type="PANTHER" id="PTHR18964:SF170">
    <property type="entry name" value="SUGAR KINASE"/>
    <property type="match status" value="1"/>
</dbReference>
<comment type="similarity">
    <text evidence="1">Belongs to the ROK (NagC/XylR) family.</text>
</comment>
<keyword evidence="2" id="KW-0808">Transferase</keyword>
<dbReference type="SUPFAM" id="SSF53067">
    <property type="entry name" value="Actin-like ATPase domain"/>
    <property type="match status" value="1"/>
</dbReference>
<comment type="caution">
    <text evidence="2">The sequence shown here is derived from an EMBL/GenBank/DDBJ whole genome shotgun (WGS) entry which is preliminary data.</text>
</comment>
<dbReference type="InterPro" id="IPR043129">
    <property type="entry name" value="ATPase_NBD"/>
</dbReference>
<proteinExistence type="inferred from homology"/>
<name>A0A1U7NNY5_9FIRM</name>
<dbReference type="OrthoDB" id="9795247at2"/>
<dbReference type="PANTHER" id="PTHR18964">
    <property type="entry name" value="ROK (REPRESSOR, ORF, KINASE) FAMILY"/>
    <property type="match status" value="1"/>
</dbReference>
<dbReference type="CDD" id="cd24152">
    <property type="entry name" value="ASKHA_NBD_ROK-like"/>
    <property type="match status" value="1"/>
</dbReference>
<reference evidence="2 3" key="1">
    <citation type="submission" date="2016-11" db="EMBL/GenBank/DDBJ databases">
        <title>Description of two novel members of the family Erysipelotrichaceae: Ileibacterium lipovorans gen. nov., sp. nov. and Dubosiella newyorkensis, gen. nov., sp. nov.</title>
        <authorList>
            <person name="Cox L.M."/>
            <person name="Sohn J."/>
            <person name="Tyrrell K.L."/>
            <person name="Citron D.M."/>
            <person name="Lawson P.A."/>
            <person name="Patel N.B."/>
            <person name="Iizumi T."/>
            <person name="Perez-Perez G.I."/>
            <person name="Goldstein E.J."/>
            <person name="Blaser M.J."/>
        </authorList>
    </citation>
    <scope>NUCLEOTIDE SEQUENCE [LARGE SCALE GENOMIC DNA]</scope>
    <source>
        <strain evidence="2 3">NYU-BL-A4</strain>
    </source>
</reference>
<dbReference type="RefSeq" id="WP_076340954.1">
    <property type="nucleotide sequence ID" value="NZ_CAPSHI010000025.1"/>
</dbReference>
<dbReference type="Proteomes" id="UP000186705">
    <property type="component" value="Unassembled WGS sequence"/>
</dbReference>
<dbReference type="AlphaFoldDB" id="A0A1U7NNY5"/>
<keyword evidence="3" id="KW-1185">Reference proteome</keyword>
<dbReference type="GeneID" id="78275071"/>
<dbReference type="EMBL" id="MPKA01000055">
    <property type="protein sequence ID" value="OLU47030.1"/>
    <property type="molecule type" value="Genomic_DNA"/>
</dbReference>
<evidence type="ECO:0000256" key="1">
    <source>
        <dbReference type="ARBA" id="ARBA00006479"/>
    </source>
</evidence>
<evidence type="ECO:0000313" key="3">
    <source>
        <dbReference type="Proteomes" id="UP000186705"/>
    </source>
</evidence>
<organism evidence="2 3">
    <name type="scientific">Dubosiella newyorkensis</name>
    <dbReference type="NCBI Taxonomy" id="1862672"/>
    <lineage>
        <taxon>Bacteria</taxon>
        <taxon>Bacillati</taxon>
        <taxon>Bacillota</taxon>
        <taxon>Erysipelotrichia</taxon>
        <taxon>Erysipelotrichales</taxon>
        <taxon>Erysipelotrichaceae</taxon>
        <taxon>Dubosiella</taxon>
    </lineage>
</organism>
<dbReference type="STRING" id="1862672.BO225_03795"/>
<dbReference type="Gene3D" id="3.30.420.40">
    <property type="match status" value="2"/>
</dbReference>
<evidence type="ECO:0000313" key="2">
    <source>
        <dbReference type="EMBL" id="OLU47030.1"/>
    </source>
</evidence>